<dbReference type="RefSeq" id="WP_157383217.1">
    <property type="nucleotide sequence ID" value="NZ_CP068985.1"/>
</dbReference>
<evidence type="ECO:0000313" key="1">
    <source>
        <dbReference type="EMBL" id="QYC45240.1"/>
    </source>
</evidence>
<keyword evidence="2" id="KW-1185">Reference proteome</keyword>
<gene>
    <name evidence="1" type="ORF">Nocox_38450</name>
</gene>
<accession>A0ABX8UCE5</accession>
<name>A0ABX8UCE5_9ACTN</name>
<dbReference type="Gene3D" id="1.25.40.10">
    <property type="entry name" value="Tetratricopeptide repeat domain"/>
    <property type="match status" value="1"/>
</dbReference>
<organism evidence="1 2">
    <name type="scientific">Nonomuraea coxensis DSM 45129</name>
    <dbReference type="NCBI Taxonomy" id="1122611"/>
    <lineage>
        <taxon>Bacteria</taxon>
        <taxon>Bacillati</taxon>
        <taxon>Actinomycetota</taxon>
        <taxon>Actinomycetes</taxon>
        <taxon>Streptosporangiales</taxon>
        <taxon>Streptosporangiaceae</taxon>
        <taxon>Nonomuraea</taxon>
    </lineage>
</organism>
<reference evidence="1 2" key="1">
    <citation type="journal article" date="2021" name="ACS Chem. Biol.">
        <title>Genomic-Led Discovery of a Novel Glycopeptide Antibiotic by Nonomuraea coxensis DSM 45129.</title>
        <authorList>
            <person name="Yushchuk O."/>
            <person name="Vior N.M."/>
            <person name="Andreo-Vidal A."/>
            <person name="Berini F."/>
            <person name="Ruckert C."/>
            <person name="Busche T."/>
            <person name="Binda E."/>
            <person name="Kalinowski J."/>
            <person name="Truman A.W."/>
            <person name="Marinelli F."/>
        </authorList>
    </citation>
    <scope>NUCLEOTIDE SEQUENCE [LARGE SCALE GENOMIC DNA]</scope>
    <source>
        <strain evidence="1 2">DSM 45129</strain>
    </source>
</reference>
<dbReference type="InterPro" id="IPR011990">
    <property type="entry name" value="TPR-like_helical_dom_sf"/>
</dbReference>
<evidence type="ECO:0000313" key="2">
    <source>
        <dbReference type="Proteomes" id="UP000824681"/>
    </source>
</evidence>
<proteinExistence type="predicted"/>
<dbReference type="EMBL" id="CP068985">
    <property type="protein sequence ID" value="QYC45240.1"/>
    <property type="molecule type" value="Genomic_DNA"/>
</dbReference>
<dbReference type="SUPFAM" id="SSF81901">
    <property type="entry name" value="HCP-like"/>
    <property type="match status" value="1"/>
</dbReference>
<protein>
    <submittedName>
        <fullName evidence="1">Sel1 repeat protein</fullName>
    </submittedName>
</protein>
<dbReference type="Proteomes" id="UP000824681">
    <property type="component" value="Chromosome"/>
</dbReference>
<sequence>MAEKLRTTALDAFVDQLNELVALAGSPTLSELRKISRNSSRDLAESTTHDILTGKRKRAPDWPWVHSFVTACCTAAERTGLDVGPLDDIKTWHHLWRAAREAPAGPAESPPVPAVLTAPEEQPVREDLLRALGRIGLRLLSQSNQHDGQNCLRLAVVALLRSRPEDARPWLRRASESGIGEAAELLDHPRRREVAAQLAYTYGRDFEQTSPGHLSVAMFFYRLAAEAGHVEAAYRLGTAHGSRDEQWVATSWFRRAAQAGHPEAISKLNGAVHRSREA</sequence>